<evidence type="ECO:0008006" key="3">
    <source>
        <dbReference type="Google" id="ProtNLM"/>
    </source>
</evidence>
<evidence type="ECO:0000313" key="2">
    <source>
        <dbReference type="Proteomes" id="UP000199034"/>
    </source>
</evidence>
<protein>
    <recommendedName>
        <fullName evidence="3">YjbR protein</fullName>
    </recommendedName>
</protein>
<dbReference type="EMBL" id="FMZM01000005">
    <property type="protein sequence ID" value="SDD05141.1"/>
    <property type="molecule type" value="Genomic_DNA"/>
</dbReference>
<dbReference type="Pfam" id="PF04237">
    <property type="entry name" value="YjbR"/>
    <property type="match status" value="1"/>
</dbReference>
<name>A0A1G6RL40_9ACTN</name>
<proteinExistence type="predicted"/>
<keyword evidence="2" id="KW-1185">Reference proteome</keyword>
<organism evidence="1 2">
    <name type="scientific">Nocardioides lianchengensis</name>
    <dbReference type="NCBI Taxonomy" id="1045774"/>
    <lineage>
        <taxon>Bacteria</taxon>
        <taxon>Bacillati</taxon>
        <taxon>Actinomycetota</taxon>
        <taxon>Actinomycetes</taxon>
        <taxon>Propionibacteriales</taxon>
        <taxon>Nocardioidaceae</taxon>
        <taxon>Nocardioides</taxon>
    </lineage>
</organism>
<gene>
    <name evidence="1" type="ORF">SAMN05421872_105318</name>
</gene>
<dbReference type="InterPro" id="IPR058532">
    <property type="entry name" value="YjbR/MT2646/Rv2570-like"/>
</dbReference>
<evidence type="ECO:0000313" key="1">
    <source>
        <dbReference type="EMBL" id="SDD05141.1"/>
    </source>
</evidence>
<dbReference type="Proteomes" id="UP000199034">
    <property type="component" value="Unassembled WGS sequence"/>
</dbReference>
<accession>A0A1G6RL40</accession>
<reference evidence="1 2" key="1">
    <citation type="submission" date="2016-10" db="EMBL/GenBank/DDBJ databases">
        <authorList>
            <person name="de Groot N.N."/>
        </authorList>
    </citation>
    <scope>NUCLEOTIDE SEQUENCE [LARGE SCALE GENOMIC DNA]</scope>
    <source>
        <strain evidence="1 2">CGMCC 4.6858</strain>
    </source>
</reference>
<sequence length="143" mass="15840">MRCSVASDRPATPDDVDDICRSLPEVELGTSWGDVPTYLVRGRGFVLFRKPHHTAVDPATGEEYDDLLVIVTPTAVEKQALVDDERLPFFTIDHFRRTNAVLVQQSRLGELGRAELAEIITDAWAARAPKKLAREHLDGSSDG</sequence>
<dbReference type="STRING" id="1045774.SAMN05421872_105318"/>
<dbReference type="AlphaFoldDB" id="A0A1G6RL40"/>